<dbReference type="Proteomes" id="UP000199476">
    <property type="component" value="Unassembled WGS sequence"/>
</dbReference>
<evidence type="ECO:0000313" key="3">
    <source>
        <dbReference type="EMBL" id="SDM18437.1"/>
    </source>
</evidence>
<dbReference type="InterPro" id="IPR018490">
    <property type="entry name" value="cNMP-bd_dom_sf"/>
</dbReference>
<evidence type="ECO:0000256" key="1">
    <source>
        <dbReference type="SAM" id="MobiDB-lite"/>
    </source>
</evidence>
<feature type="region of interest" description="Disordered" evidence="1">
    <location>
        <begin position="139"/>
        <end position="159"/>
    </location>
</feature>
<evidence type="ECO:0000259" key="2">
    <source>
        <dbReference type="PROSITE" id="PS50042"/>
    </source>
</evidence>
<dbReference type="CDD" id="cd00038">
    <property type="entry name" value="CAP_ED"/>
    <property type="match status" value="1"/>
</dbReference>
<feature type="domain" description="Cyclic nucleotide-binding" evidence="2">
    <location>
        <begin position="1"/>
        <end position="117"/>
    </location>
</feature>
<evidence type="ECO:0000313" key="4">
    <source>
        <dbReference type="Proteomes" id="UP000199476"/>
    </source>
</evidence>
<dbReference type="AlphaFoldDB" id="A0A1G9R6G9"/>
<dbReference type="InterPro" id="IPR018708">
    <property type="entry name" value="DUF2225"/>
</dbReference>
<protein>
    <submittedName>
        <fullName evidence="3">Cyclic nucleotide-binding domain-containing protein</fullName>
    </submittedName>
</protein>
<dbReference type="SUPFAM" id="SSF51206">
    <property type="entry name" value="cAMP-binding domain-like"/>
    <property type="match status" value="1"/>
</dbReference>
<dbReference type="EMBL" id="FNGO01000020">
    <property type="protein sequence ID" value="SDM18437.1"/>
    <property type="molecule type" value="Genomic_DNA"/>
</dbReference>
<dbReference type="SMART" id="SM00100">
    <property type="entry name" value="cNMP"/>
    <property type="match status" value="1"/>
</dbReference>
<dbReference type="RefSeq" id="WP_089761263.1">
    <property type="nucleotide sequence ID" value="NZ_FNGO01000020.1"/>
</dbReference>
<feature type="compositionally biased region" description="Low complexity" evidence="1">
    <location>
        <begin position="145"/>
        <end position="159"/>
    </location>
</feature>
<proteinExistence type="predicted"/>
<dbReference type="Gene3D" id="2.60.120.10">
    <property type="entry name" value="Jelly Rolls"/>
    <property type="match status" value="1"/>
</dbReference>
<name>A0A1G9R6G9_9FIRM</name>
<accession>A0A1G9R6G9</accession>
<dbReference type="PANTHER" id="PTHR47823">
    <property type="entry name" value="ION_TRANS DOMAIN-CONTAINING PROTEIN"/>
    <property type="match status" value="1"/>
</dbReference>
<sequence length="417" mass="48872">MDIKDLLDKQKAKYYRTKQGKKIFLKGDKAREVFILLKGTIAIFDSQSDFNREMMAEKISSGEIFGEGALVKEKKHLYSSVALKKSLYAGLEAQDFEYLLGNSGELREKLFAALSRRKKKLNQDDYEKVIVELKGKLPPSEDSRVVSSGENESSSLGEWSSDYLPMDGIYLSGHREIREEISSDAENFAKYIFSKTRKCPVCQAEIEVRKIRKSRLSLDEMRSDLRQIYSNFKPSWYYIWTCPYCFYTAPKNDFDELCRKNESLLEKKFKDVILETEDEKVKAGYSVPRKLNEVFRAYYTALRLFDFLEVEHDKPGAAWIRLSWLYEDAGFEKLQAKAAERALYHLEKFYLHGDTGRLSQEAEHRIVLMLSDLIIKHDEKPERALKMLDSLIRADHIKRVYRRLAREKFRELKDKNR</sequence>
<dbReference type="InterPro" id="IPR000595">
    <property type="entry name" value="cNMP-bd_dom"/>
</dbReference>
<keyword evidence="4" id="KW-1185">Reference proteome</keyword>
<dbReference type="STRING" id="321763.SAMN04488692_12018"/>
<gene>
    <name evidence="3" type="ORF">SAMN04488692_12018</name>
</gene>
<dbReference type="PANTHER" id="PTHR47823:SF9">
    <property type="entry name" value="CHROMOSOME UNDETERMINED SCAFFOLD_10, WHOLE GENOME SHOTGUN SEQUENCE"/>
    <property type="match status" value="1"/>
</dbReference>
<dbReference type="OrthoDB" id="9780343at2"/>
<dbReference type="Pfam" id="PF00027">
    <property type="entry name" value="cNMP_binding"/>
    <property type="match status" value="1"/>
</dbReference>
<dbReference type="InterPro" id="IPR014710">
    <property type="entry name" value="RmlC-like_jellyroll"/>
</dbReference>
<reference evidence="3 4" key="1">
    <citation type="submission" date="2016-10" db="EMBL/GenBank/DDBJ databases">
        <authorList>
            <person name="de Groot N.N."/>
        </authorList>
    </citation>
    <scope>NUCLEOTIDE SEQUENCE [LARGE SCALE GENOMIC DNA]</scope>
    <source>
        <strain evidence="3 4">SLAS-1</strain>
    </source>
</reference>
<dbReference type="Pfam" id="PF09986">
    <property type="entry name" value="DUF2225"/>
    <property type="match status" value="1"/>
</dbReference>
<organism evidence="3 4">
    <name type="scientific">Halarsenatibacter silvermanii</name>
    <dbReference type="NCBI Taxonomy" id="321763"/>
    <lineage>
        <taxon>Bacteria</taxon>
        <taxon>Bacillati</taxon>
        <taxon>Bacillota</taxon>
        <taxon>Clostridia</taxon>
        <taxon>Halanaerobiales</taxon>
        <taxon>Halarsenatibacteraceae</taxon>
        <taxon>Halarsenatibacter</taxon>
    </lineage>
</organism>
<dbReference type="PROSITE" id="PS50042">
    <property type="entry name" value="CNMP_BINDING_3"/>
    <property type="match status" value="1"/>
</dbReference>